<dbReference type="NCBIfam" id="TIGR00014">
    <property type="entry name" value="arsC"/>
    <property type="match status" value="1"/>
</dbReference>
<dbReference type="Pfam" id="PF03960">
    <property type="entry name" value="ArsC"/>
    <property type="match status" value="1"/>
</dbReference>
<evidence type="ECO:0000313" key="2">
    <source>
        <dbReference type="EMBL" id="SUZ93136.1"/>
    </source>
</evidence>
<dbReference type="PROSITE" id="PS51353">
    <property type="entry name" value="ARSC"/>
    <property type="match status" value="1"/>
</dbReference>
<dbReference type="GO" id="GO:0008794">
    <property type="term" value="F:arsenate reductase (glutaredoxin) activity"/>
    <property type="evidence" value="ECO:0007669"/>
    <property type="project" value="InterPro"/>
</dbReference>
<sequence>VSISIFHNPRCSKSRQSLDILEKNGVNTKVILYLQYPPSASELKKILNKLKMSPLDIVRKGESRFKELAISLESISEEELITLMVENPILIERPIIFDENRAVIGRPPENTLNLIDC</sequence>
<name>A0A381RMN9_9ZZZZ</name>
<dbReference type="InterPro" id="IPR036249">
    <property type="entry name" value="Thioredoxin-like_sf"/>
</dbReference>
<dbReference type="AlphaFoldDB" id="A0A381RMN9"/>
<evidence type="ECO:0008006" key="3">
    <source>
        <dbReference type="Google" id="ProtNLM"/>
    </source>
</evidence>
<keyword evidence="1" id="KW-0560">Oxidoreductase</keyword>
<proteinExistence type="predicted"/>
<gene>
    <name evidence="2" type="ORF">METZ01_LOCUS45990</name>
</gene>
<dbReference type="Gene3D" id="3.40.30.10">
    <property type="entry name" value="Glutaredoxin"/>
    <property type="match status" value="1"/>
</dbReference>
<dbReference type="SUPFAM" id="SSF52833">
    <property type="entry name" value="Thioredoxin-like"/>
    <property type="match status" value="1"/>
</dbReference>
<dbReference type="PANTHER" id="PTHR30041:SF4">
    <property type="entry name" value="ARSENATE REDUCTASE"/>
    <property type="match status" value="1"/>
</dbReference>
<dbReference type="CDD" id="cd03034">
    <property type="entry name" value="ArsC_ArsC"/>
    <property type="match status" value="1"/>
</dbReference>
<protein>
    <recommendedName>
        <fullName evidence="3">Arsenate reductase</fullName>
    </recommendedName>
</protein>
<accession>A0A381RMN9</accession>
<dbReference type="EMBL" id="UINC01002121">
    <property type="protein sequence ID" value="SUZ93136.1"/>
    <property type="molecule type" value="Genomic_DNA"/>
</dbReference>
<feature type="non-terminal residue" evidence="2">
    <location>
        <position position="1"/>
    </location>
</feature>
<reference evidence="2" key="1">
    <citation type="submission" date="2018-05" db="EMBL/GenBank/DDBJ databases">
        <authorList>
            <person name="Lanie J.A."/>
            <person name="Ng W.-L."/>
            <person name="Kazmierczak K.M."/>
            <person name="Andrzejewski T.M."/>
            <person name="Davidsen T.M."/>
            <person name="Wayne K.J."/>
            <person name="Tettelin H."/>
            <person name="Glass J.I."/>
            <person name="Rusch D."/>
            <person name="Podicherti R."/>
            <person name="Tsui H.-C.T."/>
            <person name="Winkler M.E."/>
        </authorList>
    </citation>
    <scope>NUCLEOTIDE SEQUENCE</scope>
</reference>
<dbReference type="InterPro" id="IPR006659">
    <property type="entry name" value="Arsenate_reductase"/>
</dbReference>
<dbReference type="InterPro" id="IPR006660">
    <property type="entry name" value="Arsenate_reductase-like"/>
</dbReference>
<evidence type="ECO:0000256" key="1">
    <source>
        <dbReference type="ARBA" id="ARBA00023002"/>
    </source>
</evidence>
<dbReference type="PANTHER" id="PTHR30041">
    <property type="entry name" value="ARSENATE REDUCTASE"/>
    <property type="match status" value="1"/>
</dbReference>
<organism evidence="2">
    <name type="scientific">marine metagenome</name>
    <dbReference type="NCBI Taxonomy" id="408172"/>
    <lineage>
        <taxon>unclassified sequences</taxon>
        <taxon>metagenomes</taxon>
        <taxon>ecological metagenomes</taxon>
    </lineage>
</organism>